<dbReference type="GO" id="GO:0003887">
    <property type="term" value="F:DNA-directed DNA polymerase activity"/>
    <property type="evidence" value="ECO:0007669"/>
    <property type="project" value="TreeGrafter"/>
</dbReference>
<feature type="region of interest" description="Disordered" evidence="1">
    <location>
        <begin position="1"/>
        <end position="102"/>
    </location>
</feature>
<evidence type="ECO:0000256" key="1">
    <source>
        <dbReference type="SAM" id="MobiDB-lite"/>
    </source>
</evidence>
<organism evidence="2 3">
    <name type="scientific">Parathielavia hyrcaniae</name>
    <dbReference type="NCBI Taxonomy" id="113614"/>
    <lineage>
        <taxon>Eukaryota</taxon>
        <taxon>Fungi</taxon>
        <taxon>Dikarya</taxon>
        <taxon>Ascomycota</taxon>
        <taxon>Pezizomycotina</taxon>
        <taxon>Sordariomycetes</taxon>
        <taxon>Sordariomycetidae</taxon>
        <taxon>Sordariales</taxon>
        <taxon>Chaetomiaceae</taxon>
        <taxon>Parathielavia</taxon>
    </lineage>
</organism>
<dbReference type="GO" id="GO:0006261">
    <property type="term" value="P:DNA-templated DNA replication"/>
    <property type="evidence" value="ECO:0007669"/>
    <property type="project" value="TreeGrafter"/>
</dbReference>
<proteinExistence type="predicted"/>
<evidence type="ECO:0000313" key="3">
    <source>
        <dbReference type="Proteomes" id="UP001305647"/>
    </source>
</evidence>
<dbReference type="EMBL" id="MU863637">
    <property type="protein sequence ID" value="KAK4101111.1"/>
    <property type="molecule type" value="Genomic_DNA"/>
</dbReference>
<reference evidence="2" key="2">
    <citation type="submission" date="2023-05" db="EMBL/GenBank/DDBJ databases">
        <authorList>
            <consortium name="Lawrence Berkeley National Laboratory"/>
            <person name="Steindorff A."/>
            <person name="Hensen N."/>
            <person name="Bonometti L."/>
            <person name="Westerberg I."/>
            <person name="Brannstrom I.O."/>
            <person name="Guillou S."/>
            <person name="Cros-Aarteil S."/>
            <person name="Calhoun S."/>
            <person name="Haridas S."/>
            <person name="Kuo A."/>
            <person name="Mondo S."/>
            <person name="Pangilinan J."/>
            <person name="Riley R."/>
            <person name="Labutti K."/>
            <person name="Andreopoulos B."/>
            <person name="Lipzen A."/>
            <person name="Chen C."/>
            <person name="Yanf M."/>
            <person name="Daum C."/>
            <person name="Ng V."/>
            <person name="Clum A."/>
            <person name="Ohm R."/>
            <person name="Martin F."/>
            <person name="Silar P."/>
            <person name="Natvig D."/>
            <person name="Lalanne C."/>
            <person name="Gautier V."/>
            <person name="Ament-Velasquez S.L."/>
            <person name="Kruys A."/>
            <person name="Hutchinson M.I."/>
            <person name="Powell A.J."/>
            <person name="Barry K."/>
            <person name="Miller A.N."/>
            <person name="Grigoriev I.V."/>
            <person name="Debuchy R."/>
            <person name="Gladieux P."/>
            <person name="Thoren M.H."/>
            <person name="Johannesson H."/>
        </authorList>
    </citation>
    <scope>NUCLEOTIDE SEQUENCE</scope>
    <source>
        <strain evidence="2">CBS 757.83</strain>
    </source>
</reference>
<reference evidence="2" key="1">
    <citation type="journal article" date="2023" name="Mol. Phylogenet. Evol.">
        <title>Genome-scale phylogeny and comparative genomics of the fungal order Sordariales.</title>
        <authorList>
            <person name="Hensen N."/>
            <person name="Bonometti L."/>
            <person name="Westerberg I."/>
            <person name="Brannstrom I.O."/>
            <person name="Guillou S."/>
            <person name="Cros-Aarteil S."/>
            <person name="Calhoun S."/>
            <person name="Haridas S."/>
            <person name="Kuo A."/>
            <person name="Mondo S."/>
            <person name="Pangilinan J."/>
            <person name="Riley R."/>
            <person name="LaButti K."/>
            <person name="Andreopoulos B."/>
            <person name="Lipzen A."/>
            <person name="Chen C."/>
            <person name="Yan M."/>
            <person name="Daum C."/>
            <person name="Ng V."/>
            <person name="Clum A."/>
            <person name="Steindorff A."/>
            <person name="Ohm R.A."/>
            <person name="Martin F."/>
            <person name="Silar P."/>
            <person name="Natvig D.O."/>
            <person name="Lalanne C."/>
            <person name="Gautier V."/>
            <person name="Ament-Velasquez S.L."/>
            <person name="Kruys A."/>
            <person name="Hutchinson M.I."/>
            <person name="Powell A.J."/>
            <person name="Barry K."/>
            <person name="Miller A.N."/>
            <person name="Grigoriev I.V."/>
            <person name="Debuchy R."/>
            <person name="Gladieux P."/>
            <person name="Hiltunen Thoren M."/>
            <person name="Johannesson H."/>
        </authorList>
    </citation>
    <scope>NUCLEOTIDE SEQUENCE</scope>
    <source>
        <strain evidence="2">CBS 757.83</strain>
    </source>
</reference>
<feature type="compositionally biased region" description="Basic and acidic residues" evidence="1">
    <location>
        <begin position="32"/>
        <end position="47"/>
    </location>
</feature>
<evidence type="ECO:0008006" key="4">
    <source>
        <dbReference type="Google" id="ProtNLM"/>
    </source>
</evidence>
<feature type="compositionally biased region" description="Basic and acidic residues" evidence="1">
    <location>
        <begin position="88"/>
        <end position="102"/>
    </location>
</feature>
<feature type="compositionally biased region" description="Low complexity" evidence="1">
    <location>
        <begin position="1"/>
        <end position="11"/>
    </location>
</feature>
<feature type="compositionally biased region" description="Polar residues" evidence="1">
    <location>
        <begin position="77"/>
        <end position="86"/>
    </location>
</feature>
<dbReference type="GO" id="GO:0043625">
    <property type="term" value="C:delta DNA polymerase complex"/>
    <property type="evidence" value="ECO:0007669"/>
    <property type="project" value="TreeGrafter"/>
</dbReference>
<dbReference type="PANTHER" id="PTHR14303:SF0">
    <property type="entry name" value="DNA POLYMERASE DELTA SUBUNIT 4"/>
    <property type="match status" value="1"/>
</dbReference>
<gene>
    <name evidence="2" type="ORF">N658DRAFT_507420</name>
</gene>
<dbReference type="Proteomes" id="UP001305647">
    <property type="component" value="Unassembled WGS sequence"/>
</dbReference>
<keyword evidence="3" id="KW-1185">Reference proteome</keyword>
<dbReference type="InterPro" id="IPR007218">
    <property type="entry name" value="DNA_pol_delta_4"/>
</dbReference>
<dbReference type="Pfam" id="PF04081">
    <property type="entry name" value="DNA_pol_delta_4"/>
    <property type="match status" value="1"/>
</dbReference>
<protein>
    <recommendedName>
        <fullName evidence="4">DNA polymerase delta subunit 4</fullName>
    </recommendedName>
</protein>
<dbReference type="GO" id="GO:0000731">
    <property type="term" value="P:DNA synthesis involved in DNA repair"/>
    <property type="evidence" value="ECO:0007669"/>
    <property type="project" value="InterPro"/>
</dbReference>
<name>A0AAN6T1S9_9PEZI</name>
<evidence type="ECO:0000313" key="2">
    <source>
        <dbReference type="EMBL" id="KAK4101111.1"/>
    </source>
</evidence>
<comment type="caution">
    <text evidence="2">The sequence shown here is derived from an EMBL/GenBank/DDBJ whole genome shotgun (WGS) entry which is preliminary data.</text>
</comment>
<dbReference type="PANTHER" id="PTHR14303">
    <property type="entry name" value="DNA POLYMERASE DELTA SUBUNIT 4"/>
    <property type="match status" value="1"/>
</dbReference>
<sequence>MPTRRSTRSSSGAGAKQSTLSFKHKVTKAIKTGKEEYKSPSRTKEYIPKSSPEPPSSKDTKQPNAGSDDDDDDEAPQIQNRASSTSTDDEKQQQKQQQDDDPLRQIEQQAQPALTHVQSEDELRAEKITDRAIERYWAGIEASRMAKAVHKKHGEGLSTGEKVLRYFDVSSQYGPCIGIARIKRWQRAQKLGLSPPIEVLAVLLKEEAEGNTEIEKAHMDELLNSTAVGSVGV</sequence>
<accession>A0AAN6T1S9</accession>
<dbReference type="AlphaFoldDB" id="A0AAN6T1S9"/>